<organism evidence="1">
    <name type="scientific">Arundo donax</name>
    <name type="common">Giant reed</name>
    <name type="synonym">Donax arundinaceus</name>
    <dbReference type="NCBI Taxonomy" id="35708"/>
    <lineage>
        <taxon>Eukaryota</taxon>
        <taxon>Viridiplantae</taxon>
        <taxon>Streptophyta</taxon>
        <taxon>Embryophyta</taxon>
        <taxon>Tracheophyta</taxon>
        <taxon>Spermatophyta</taxon>
        <taxon>Magnoliopsida</taxon>
        <taxon>Liliopsida</taxon>
        <taxon>Poales</taxon>
        <taxon>Poaceae</taxon>
        <taxon>PACMAD clade</taxon>
        <taxon>Arundinoideae</taxon>
        <taxon>Arundineae</taxon>
        <taxon>Arundo</taxon>
    </lineage>
</organism>
<proteinExistence type="predicted"/>
<dbReference type="EMBL" id="GBRH01205520">
    <property type="protein sequence ID" value="JAD92375.1"/>
    <property type="molecule type" value="Transcribed_RNA"/>
</dbReference>
<dbReference type="AlphaFoldDB" id="A0A0A9E390"/>
<reference evidence="1" key="2">
    <citation type="journal article" date="2015" name="Data Brief">
        <title>Shoot transcriptome of the giant reed, Arundo donax.</title>
        <authorList>
            <person name="Barrero R.A."/>
            <person name="Guerrero F.D."/>
            <person name="Moolhuijzen P."/>
            <person name="Goolsby J.A."/>
            <person name="Tidwell J."/>
            <person name="Bellgard S.E."/>
            <person name="Bellgard M.I."/>
        </authorList>
    </citation>
    <scope>NUCLEOTIDE SEQUENCE</scope>
    <source>
        <tissue evidence="1">Shoot tissue taken approximately 20 cm above the soil surface</tissue>
    </source>
</reference>
<reference evidence="1" key="1">
    <citation type="submission" date="2014-09" db="EMBL/GenBank/DDBJ databases">
        <authorList>
            <person name="Magalhaes I.L.F."/>
            <person name="Oliveira U."/>
            <person name="Santos F.R."/>
            <person name="Vidigal T.H.D.A."/>
            <person name="Brescovit A.D."/>
            <person name="Santos A.J."/>
        </authorList>
    </citation>
    <scope>NUCLEOTIDE SEQUENCE</scope>
    <source>
        <tissue evidence="1">Shoot tissue taken approximately 20 cm above the soil surface</tissue>
    </source>
</reference>
<name>A0A0A9E390_ARUDO</name>
<accession>A0A0A9E390</accession>
<evidence type="ECO:0000313" key="1">
    <source>
        <dbReference type="EMBL" id="JAD92375.1"/>
    </source>
</evidence>
<protein>
    <submittedName>
        <fullName evidence="1">Uncharacterized protein</fullName>
    </submittedName>
</protein>
<sequence length="62" mass="7043">MVVPEPRRDGGWRRLSRKEWSGTGAPRSCFFCAAPVAVANGVDTRDDDIFDYLHKSIEKHTH</sequence>